<dbReference type="EMBL" id="JAAGOX010000022">
    <property type="protein sequence ID" value="NDW45923.1"/>
    <property type="molecule type" value="Genomic_DNA"/>
</dbReference>
<dbReference type="RefSeq" id="WP_164130540.1">
    <property type="nucleotide sequence ID" value="NZ_JAAGOX010000022.1"/>
</dbReference>
<name>A0A6B2NT06_9RHOB</name>
<accession>A0A6B2NT06</accession>
<dbReference type="InterPro" id="IPR021395">
    <property type="entry name" value="DUF3035"/>
</dbReference>
<dbReference type="AlphaFoldDB" id="A0A6B2NT06"/>
<dbReference type="Pfam" id="PF11233">
    <property type="entry name" value="DUF3035"/>
    <property type="match status" value="1"/>
</dbReference>
<organism evidence="1">
    <name type="scientific">Ruegeria sp. PrR005</name>
    <dbReference type="NCBI Taxonomy" id="2706882"/>
    <lineage>
        <taxon>Bacteria</taxon>
        <taxon>Pseudomonadati</taxon>
        <taxon>Pseudomonadota</taxon>
        <taxon>Alphaproteobacteria</taxon>
        <taxon>Rhodobacterales</taxon>
        <taxon>Roseobacteraceae</taxon>
        <taxon>Ruegeria</taxon>
    </lineage>
</organism>
<protein>
    <submittedName>
        <fullName evidence="1">DUF3035 domain-containing protein</fullName>
    </submittedName>
</protein>
<comment type="caution">
    <text evidence="1">The sequence shown here is derived from an EMBL/GenBank/DDBJ whole genome shotgun (WGS) entry which is preliminary data.</text>
</comment>
<evidence type="ECO:0000313" key="1">
    <source>
        <dbReference type="EMBL" id="NDW45923.1"/>
    </source>
</evidence>
<sequence length="172" mass="18093">MRAPLALIMIATAVAVSGCSSKGLRDIRPQGSGPDEFGVMPVKPLTQPKDYAVLPAPTPGGANLTDPNPLGDAVAALGGKESALVPGQGVPSSDQALIAASGRYGVPANTRVALAEEDAAFRKRQGRWTRLRLFPVDRYEQAYRKNAINPFDQTEAFRRAGAATPSAPPEDE</sequence>
<proteinExistence type="predicted"/>
<gene>
    <name evidence="1" type="ORF">G0P99_13225</name>
</gene>
<dbReference type="PROSITE" id="PS51257">
    <property type="entry name" value="PROKAR_LIPOPROTEIN"/>
    <property type="match status" value="1"/>
</dbReference>
<reference evidence="1" key="1">
    <citation type="submission" date="2020-02" db="EMBL/GenBank/DDBJ databases">
        <title>Delineation of the pyrene-degrading pathway in Roseobacter clade bacteria by genomic analysis.</title>
        <authorList>
            <person name="Zhou H."/>
            <person name="Wang H."/>
        </authorList>
    </citation>
    <scope>NUCLEOTIDE SEQUENCE</scope>
    <source>
        <strain evidence="1">PrR005</strain>
    </source>
</reference>